<comment type="caution">
    <text evidence="2">The sequence shown here is derived from an EMBL/GenBank/DDBJ whole genome shotgun (WGS) entry which is preliminary data.</text>
</comment>
<feature type="compositionally biased region" description="Basic and acidic residues" evidence="1">
    <location>
        <begin position="183"/>
        <end position="193"/>
    </location>
</feature>
<evidence type="ECO:0000256" key="1">
    <source>
        <dbReference type="SAM" id="MobiDB-lite"/>
    </source>
</evidence>
<evidence type="ECO:0000313" key="2">
    <source>
        <dbReference type="EMBL" id="OQO14063.1"/>
    </source>
</evidence>
<evidence type="ECO:0000313" key="3">
    <source>
        <dbReference type="Proteomes" id="UP000192596"/>
    </source>
</evidence>
<feature type="region of interest" description="Disordered" evidence="1">
    <location>
        <begin position="165"/>
        <end position="193"/>
    </location>
</feature>
<name>A0A1V8TRS1_9PEZI</name>
<dbReference type="EMBL" id="NAJO01000002">
    <property type="protein sequence ID" value="OQO14063.1"/>
    <property type="molecule type" value="Genomic_DNA"/>
</dbReference>
<accession>A0A1V8TRS1</accession>
<keyword evidence="3" id="KW-1185">Reference proteome</keyword>
<reference evidence="3" key="1">
    <citation type="submission" date="2017-03" db="EMBL/GenBank/DDBJ databases">
        <title>Genomes of endolithic fungi from Antarctica.</title>
        <authorList>
            <person name="Coleine C."/>
            <person name="Masonjones S."/>
            <person name="Stajich J.E."/>
        </authorList>
    </citation>
    <scope>NUCLEOTIDE SEQUENCE [LARGE SCALE GENOMIC DNA]</scope>
    <source>
        <strain evidence="3">CCFEE 5527</strain>
    </source>
</reference>
<proteinExistence type="predicted"/>
<organism evidence="2 3">
    <name type="scientific">Cryoendolithus antarcticus</name>
    <dbReference type="NCBI Taxonomy" id="1507870"/>
    <lineage>
        <taxon>Eukaryota</taxon>
        <taxon>Fungi</taxon>
        <taxon>Dikarya</taxon>
        <taxon>Ascomycota</taxon>
        <taxon>Pezizomycotina</taxon>
        <taxon>Dothideomycetes</taxon>
        <taxon>Dothideomycetidae</taxon>
        <taxon>Cladosporiales</taxon>
        <taxon>Cladosporiaceae</taxon>
        <taxon>Cryoendolithus</taxon>
    </lineage>
</organism>
<gene>
    <name evidence="2" type="ORF">B0A48_00939</name>
</gene>
<dbReference type="InParanoid" id="A0A1V8TRS1"/>
<protein>
    <submittedName>
        <fullName evidence="2">Uncharacterized protein</fullName>
    </submittedName>
</protein>
<dbReference type="Proteomes" id="UP000192596">
    <property type="component" value="Unassembled WGS sequence"/>
</dbReference>
<dbReference type="AlphaFoldDB" id="A0A1V8TRS1"/>
<sequence length="316" mass="35170">MAINTSIAPPRLDLLQENDDHCILVLERGIGDRYPAGLLVTNTRLDEIFSAAYNDRYAPTNAEEVKARLRTIFRNYPIITYCSADINHAFGERRGTVKGTDVSTQHLWSTELVKRKANSTMPAGVEKSMIHLESSFHPGSNPSRDLWEDARNVLLLHEASRESLEAQGSSISDELQRLGSAETQRRYEQSRRDRAAHDKMIKVADEAVAVAWKLEMERTAREAKALVAQRVIEAEKALEAQQVIRAANMANHLTLGMERYASMVQEQCKTDASAATLTVEQQSSMAVAAKTKPIDKASDAFASCLVLFNKRKVVNG</sequence>